<evidence type="ECO:0000256" key="1">
    <source>
        <dbReference type="SAM" id="SignalP"/>
    </source>
</evidence>
<organism evidence="2">
    <name type="scientific">Timema californicum</name>
    <name type="common">California timema</name>
    <name type="synonym">Walking stick</name>
    <dbReference type="NCBI Taxonomy" id="61474"/>
    <lineage>
        <taxon>Eukaryota</taxon>
        <taxon>Metazoa</taxon>
        <taxon>Ecdysozoa</taxon>
        <taxon>Arthropoda</taxon>
        <taxon>Hexapoda</taxon>
        <taxon>Insecta</taxon>
        <taxon>Pterygota</taxon>
        <taxon>Neoptera</taxon>
        <taxon>Polyneoptera</taxon>
        <taxon>Phasmatodea</taxon>
        <taxon>Timematodea</taxon>
        <taxon>Timematoidea</taxon>
        <taxon>Timematidae</taxon>
        <taxon>Timema</taxon>
    </lineage>
</organism>
<reference evidence="2" key="1">
    <citation type="submission" date="2020-11" db="EMBL/GenBank/DDBJ databases">
        <authorList>
            <person name="Tran Van P."/>
        </authorList>
    </citation>
    <scope>NUCLEOTIDE SEQUENCE</scope>
</reference>
<dbReference type="EMBL" id="OE186824">
    <property type="protein sequence ID" value="CAD7578095.1"/>
    <property type="molecule type" value="Genomic_DNA"/>
</dbReference>
<name>A0A7R9PCI1_TIMCA</name>
<protein>
    <submittedName>
        <fullName evidence="2">(California timema) hypothetical protein</fullName>
    </submittedName>
</protein>
<evidence type="ECO:0000313" key="2">
    <source>
        <dbReference type="EMBL" id="CAD7578095.1"/>
    </source>
</evidence>
<sequence length="184" mass="19458">MTSLTCVLILLAVGSTLTTAQKPVQKACPSNCSLVRCAGVEPSVCNERYNGVSVEADGCCNCCRVCYVSAGDVQSVHHCTHNTAQPSCTTTVVLAGRHVGYPGSYFQQIHPEAASCSAGGTSSSSPGRLVSVPQNSELSLQFNDPATSPSQLQSDWFHSGDDSVLQMSLEQGVVEQENVQHTYE</sequence>
<feature type="signal peptide" evidence="1">
    <location>
        <begin position="1"/>
        <end position="20"/>
    </location>
</feature>
<accession>A0A7R9PCI1</accession>
<feature type="chain" id="PRO_5031093520" evidence="1">
    <location>
        <begin position="21"/>
        <end position="184"/>
    </location>
</feature>
<dbReference type="AlphaFoldDB" id="A0A7R9PCI1"/>
<keyword evidence="1" id="KW-0732">Signal</keyword>
<proteinExistence type="predicted"/>
<gene>
    <name evidence="2" type="ORF">TCMB3V08_LOCUS10636</name>
</gene>